<gene>
    <name evidence="2" type="ORF">AVDCRST_MAG58-305</name>
</gene>
<dbReference type="CDD" id="cd03311">
    <property type="entry name" value="CIMS_C_terminal_like"/>
    <property type="match status" value="1"/>
</dbReference>
<proteinExistence type="predicted"/>
<dbReference type="Gene3D" id="3.20.20.210">
    <property type="match status" value="1"/>
</dbReference>
<feature type="domain" description="Cobalamin-independent methionine synthase MetE C-terminal/archaeal" evidence="1">
    <location>
        <begin position="7"/>
        <end position="359"/>
    </location>
</feature>
<evidence type="ECO:0000313" key="2">
    <source>
        <dbReference type="EMBL" id="CAA9444904.1"/>
    </source>
</evidence>
<reference evidence="2" key="1">
    <citation type="submission" date="2020-02" db="EMBL/GenBank/DDBJ databases">
        <authorList>
            <person name="Meier V. D."/>
        </authorList>
    </citation>
    <scope>NUCLEOTIDE SEQUENCE</scope>
    <source>
        <strain evidence="2">AVDCRST_MAG58</strain>
    </source>
</reference>
<dbReference type="PANTHER" id="PTHR43844">
    <property type="entry name" value="METHIONINE SYNTHASE"/>
    <property type="match status" value="1"/>
</dbReference>
<dbReference type="GO" id="GO:0032259">
    <property type="term" value="P:methylation"/>
    <property type="evidence" value="ECO:0007669"/>
    <property type="project" value="UniProtKB-KW"/>
</dbReference>
<dbReference type="SUPFAM" id="SSF51726">
    <property type="entry name" value="UROD/MetE-like"/>
    <property type="match status" value="1"/>
</dbReference>
<dbReference type="GO" id="GO:0003871">
    <property type="term" value="F:5-methyltetrahydropteroyltriglutamate-homocysteine S-methyltransferase activity"/>
    <property type="evidence" value="ECO:0007669"/>
    <property type="project" value="UniProtKB-EC"/>
</dbReference>
<organism evidence="2">
    <name type="scientific">uncultured Rubrobacteraceae bacterium</name>
    <dbReference type="NCBI Taxonomy" id="349277"/>
    <lineage>
        <taxon>Bacteria</taxon>
        <taxon>Bacillati</taxon>
        <taxon>Actinomycetota</taxon>
        <taxon>Rubrobacteria</taxon>
        <taxon>Rubrobacterales</taxon>
        <taxon>Rubrobacteraceae</taxon>
        <taxon>environmental samples</taxon>
    </lineage>
</organism>
<dbReference type="InterPro" id="IPR038071">
    <property type="entry name" value="UROD/MetE-like_sf"/>
</dbReference>
<dbReference type="Pfam" id="PF01717">
    <property type="entry name" value="Meth_synt_2"/>
    <property type="match status" value="1"/>
</dbReference>
<dbReference type="GO" id="GO:0008270">
    <property type="term" value="F:zinc ion binding"/>
    <property type="evidence" value="ECO:0007669"/>
    <property type="project" value="InterPro"/>
</dbReference>
<sequence length="403" mass="45083">MKSVPLFPVTTVGSWARPPELLRAQSRKQRGRISAVEFDRVADEAVLETLRLQQEAGVDLVTDGEQRRDNFYSFVAEKLDGVRLMSLAEMLDLVEDKDGFERILQTLDVPAYSIRNPTCVGKIERRAPLALDEYLFLRQHTDRPIKVPLPGPYLLTRSMWVKEAARAAYPTKEDLAEDVVRILRQEVLELRDAGVDFVQFDEPVLTELVFTQGETRTFMCAALAARKDPAEELEFAVDLINRVVTGLDGLRTGLHVCRGNWSQQEQVLLKGSYHPLAPYLARLNVQQLVLEFATPRAGELAALLGSHEIASQKELGLGVVNPRTPEVETAEAIVGRAREALQYLPPERIFLNPDCGFGTFSSRPLNSVEIATRKLEALARAATSLRAEHQSPVDGRLYVRKSS</sequence>
<dbReference type="EC" id="2.1.1.14" evidence="2"/>
<dbReference type="GO" id="GO:0009086">
    <property type="term" value="P:methionine biosynthetic process"/>
    <property type="evidence" value="ECO:0007669"/>
    <property type="project" value="InterPro"/>
</dbReference>
<protein>
    <submittedName>
        <fullName evidence="2">5-methyltetrahydropteroyltriglutamate--homocystei ne methyltransferase</fullName>
        <ecNumber evidence="2">2.1.1.14</ecNumber>
    </submittedName>
</protein>
<dbReference type="AlphaFoldDB" id="A0A6J4QNF1"/>
<accession>A0A6J4QNF1</accession>
<keyword evidence="2" id="KW-0489">Methyltransferase</keyword>
<dbReference type="PANTHER" id="PTHR43844:SF2">
    <property type="entry name" value="SYNTHASE, VITAMIN-B12 INDEPENDENT, PUTATIVE (AFU_ORTHOLOGUE AFUA_3G12060)-RELATED"/>
    <property type="match status" value="1"/>
</dbReference>
<name>A0A6J4QNF1_9ACTN</name>
<keyword evidence="2" id="KW-0808">Transferase</keyword>
<dbReference type="InterPro" id="IPR002629">
    <property type="entry name" value="Met_Synth_C/arc"/>
</dbReference>
<evidence type="ECO:0000259" key="1">
    <source>
        <dbReference type="Pfam" id="PF01717"/>
    </source>
</evidence>
<dbReference type="EMBL" id="CADCVF010000007">
    <property type="protein sequence ID" value="CAA9444904.1"/>
    <property type="molecule type" value="Genomic_DNA"/>
</dbReference>